<evidence type="ECO:0000313" key="1">
    <source>
        <dbReference type="EMBL" id="MCT7944186.1"/>
    </source>
</evidence>
<name>A0A9X2WRY1_9GAMM</name>
<protein>
    <submittedName>
        <fullName evidence="1">Type IV toxin-antitoxin system YeeU family antitoxin</fullName>
    </submittedName>
</protein>
<gene>
    <name evidence="1" type="ORF">NE536_02250</name>
</gene>
<dbReference type="Gene3D" id="3.30.450.20">
    <property type="entry name" value="PAS domain"/>
    <property type="match status" value="1"/>
</dbReference>
<proteinExistence type="predicted"/>
<sequence>MTTLKLFDIEHAWGLPRKVSPRFGARLILRGLHLDYLNDRASFVGEFSPEVRKRFNHAFPKLVKQLERLVVTGEVDAREQHCVTIEHDDFTCEADTLGSHGYLYIAVYQTADKPLPALTHSPSITL</sequence>
<dbReference type="EMBL" id="JAMTCC010000003">
    <property type="protein sequence ID" value="MCT7944186.1"/>
    <property type="molecule type" value="Genomic_DNA"/>
</dbReference>
<dbReference type="InterPro" id="IPR038025">
    <property type="entry name" value="CbeA_sf"/>
</dbReference>
<dbReference type="RefSeq" id="WP_261271669.1">
    <property type="nucleotide sequence ID" value="NZ_JAMTCC010000003.1"/>
</dbReference>
<dbReference type="AlphaFoldDB" id="A0A9X2WRY1"/>
<dbReference type="Pfam" id="PF06154">
    <property type="entry name" value="CbeA_antitoxin"/>
    <property type="match status" value="1"/>
</dbReference>
<reference evidence="1" key="1">
    <citation type="journal article" date="2023" name="Int. J. Syst. Evol. Microbiol.">
        <title>&lt;i&gt;Shewanella septentrionalis&lt;/i&gt; sp. nov. and &lt;i&gt;Shewanella holmiensis&lt;/i&gt; sp. nov., isolated from Baltic Sea water and sediments.</title>
        <authorList>
            <person name="Martin-Rodriguez A.J."/>
            <person name="Thorell K."/>
            <person name="Joffre E."/>
            <person name="Jensie-Markopoulos S."/>
            <person name="Moore E.R.B."/>
            <person name="Sjoling A."/>
        </authorList>
    </citation>
    <scope>NUCLEOTIDE SEQUENCE</scope>
    <source>
        <strain evidence="1">SP1W3</strain>
    </source>
</reference>
<dbReference type="Proteomes" id="UP001155604">
    <property type="component" value="Unassembled WGS sequence"/>
</dbReference>
<accession>A0A9X2WRY1</accession>
<comment type="caution">
    <text evidence="1">The sequence shown here is derived from an EMBL/GenBank/DDBJ whole genome shotgun (WGS) entry which is preliminary data.</text>
</comment>
<dbReference type="SUPFAM" id="SSF143737">
    <property type="entry name" value="YeeU-like"/>
    <property type="match status" value="1"/>
</dbReference>
<dbReference type="InterPro" id="IPR009320">
    <property type="entry name" value="Antitoxin_CbeA"/>
</dbReference>
<keyword evidence="2" id="KW-1185">Reference proteome</keyword>
<dbReference type="GO" id="GO:0051495">
    <property type="term" value="P:positive regulation of cytoskeleton organization"/>
    <property type="evidence" value="ECO:0007669"/>
    <property type="project" value="InterPro"/>
</dbReference>
<organism evidence="1 2">
    <name type="scientific">Shewanella septentrionalis</name>
    <dbReference type="NCBI Taxonomy" id="2952223"/>
    <lineage>
        <taxon>Bacteria</taxon>
        <taxon>Pseudomonadati</taxon>
        <taxon>Pseudomonadota</taxon>
        <taxon>Gammaproteobacteria</taxon>
        <taxon>Alteromonadales</taxon>
        <taxon>Shewanellaceae</taxon>
        <taxon>Shewanella</taxon>
    </lineage>
</organism>
<evidence type="ECO:0000313" key="2">
    <source>
        <dbReference type="Proteomes" id="UP001155604"/>
    </source>
</evidence>